<feature type="non-terminal residue" evidence="1">
    <location>
        <position position="113"/>
    </location>
</feature>
<evidence type="ECO:0000313" key="2">
    <source>
        <dbReference type="Proteomes" id="UP000728032"/>
    </source>
</evidence>
<dbReference type="AlphaFoldDB" id="A0A7R9QK40"/>
<accession>A0A7R9QK40</accession>
<dbReference type="OrthoDB" id="6512839at2759"/>
<dbReference type="EMBL" id="CAJPVJ010003412">
    <property type="protein sequence ID" value="CAG2167531.1"/>
    <property type="molecule type" value="Genomic_DNA"/>
</dbReference>
<reference evidence="1" key="1">
    <citation type="submission" date="2020-11" db="EMBL/GenBank/DDBJ databases">
        <authorList>
            <person name="Tran Van P."/>
        </authorList>
    </citation>
    <scope>NUCLEOTIDE SEQUENCE</scope>
</reference>
<proteinExistence type="predicted"/>
<dbReference type="Proteomes" id="UP000728032">
    <property type="component" value="Unassembled WGS sequence"/>
</dbReference>
<dbReference type="EMBL" id="OC918237">
    <property type="protein sequence ID" value="CAD7648980.1"/>
    <property type="molecule type" value="Genomic_DNA"/>
</dbReference>
<name>A0A7R9QK40_9ACAR</name>
<gene>
    <name evidence="1" type="ORF">ONB1V03_LOCUS7034</name>
</gene>
<organism evidence="1">
    <name type="scientific">Oppiella nova</name>
    <dbReference type="NCBI Taxonomy" id="334625"/>
    <lineage>
        <taxon>Eukaryota</taxon>
        <taxon>Metazoa</taxon>
        <taxon>Ecdysozoa</taxon>
        <taxon>Arthropoda</taxon>
        <taxon>Chelicerata</taxon>
        <taxon>Arachnida</taxon>
        <taxon>Acari</taxon>
        <taxon>Acariformes</taxon>
        <taxon>Sarcoptiformes</taxon>
        <taxon>Oribatida</taxon>
        <taxon>Brachypylina</taxon>
        <taxon>Oppioidea</taxon>
        <taxon>Oppiidae</taxon>
        <taxon>Oppiella</taxon>
    </lineage>
</organism>
<keyword evidence="2" id="KW-1185">Reference proteome</keyword>
<sequence length="113" mass="12527">MVVCMQTNAGLWETVCPDSEQIQPCVCQRSDDYEGNEIICGGDSSLDLKAIFSAIGANRTADQKIFRRFILNNTAIAVLPESAFEDIVFNEFVITNCQNLSQIHRDTFTSTGN</sequence>
<evidence type="ECO:0000313" key="1">
    <source>
        <dbReference type="EMBL" id="CAD7648980.1"/>
    </source>
</evidence>
<protein>
    <submittedName>
        <fullName evidence="1">Uncharacterized protein</fullName>
    </submittedName>
</protein>